<dbReference type="RefSeq" id="WP_275822546.1">
    <property type="nucleotide sequence ID" value="NZ_JARHUD010000005.1"/>
</dbReference>
<sequence>MGSQERHVSTFQTPEWILALLRQQHRGQERARVVAAFDQGELLVIAPMAFVERNGVGVLQWLGEPLSAYGDVVAQDECDVRALMNRIVDHLRRDGDQIDVIYLPKTRTDAAVMPFIRDFKAVPLAEKRGPYVDLASFDSFEDYLATLSKSALKSYRRKRRRLEESGTLCFAVHKGGTRARDLGRRAIDLKVEWMETHGKISRVFADAGCLAALLDFLECEESGGFVSELNLDGHPIALEIGFISKDHYYSFLGAMDADYARYSPGHLQLLETLRWCFDTDITVFDLLPSDSAYKRAWATHFATENEWIHACTFRGMLYADLIVRGVMPLLRRLYARTPLSLRRSARSTVHKVMQI</sequence>
<comment type="caution">
    <text evidence="2">The sequence shown here is derived from an EMBL/GenBank/DDBJ whole genome shotgun (WGS) entry which is preliminary data.</text>
</comment>
<accession>A0ABT5YMU2</accession>
<dbReference type="InterPro" id="IPR038740">
    <property type="entry name" value="BioF2-like_GNAT_dom"/>
</dbReference>
<dbReference type="Gene3D" id="3.40.630.30">
    <property type="match status" value="1"/>
</dbReference>
<evidence type="ECO:0000259" key="1">
    <source>
        <dbReference type="Pfam" id="PF13480"/>
    </source>
</evidence>
<keyword evidence="3" id="KW-1185">Reference proteome</keyword>
<keyword evidence="2" id="KW-0808">Transferase</keyword>
<organism evidence="2 3">
    <name type="scientific">Aquibaculum arenosum</name>
    <dbReference type="NCBI Taxonomy" id="3032591"/>
    <lineage>
        <taxon>Bacteria</taxon>
        <taxon>Pseudomonadati</taxon>
        <taxon>Pseudomonadota</taxon>
        <taxon>Alphaproteobacteria</taxon>
        <taxon>Rhodospirillales</taxon>
        <taxon>Rhodovibrionaceae</taxon>
        <taxon>Aquibaculum</taxon>
    </lineage>
</organism>
<proteinExistence type="predicted"/>
<dbReference type="Proteomes" id="UP001215503">
    <property type="component" value="Unassembled WGS sequence"/>
</dbReference>
<evidence type="ECO:0000313" key="2">
    <source>
        <dbReference type="EMBL" id="MDF2096285.1"/>
    </source>
</evidence>
<keyword evidence="2" id="KW-0012">Acyltransferase</keyword>
<reference evidence="2 3" key="1">
    <citation type="submission" date="2023-03" db="EMBL/GenBank/DDBJ databases">
        <title>Fodinicurvata sp. CAU 1616 isolated from sea sendiment.</title>
        <authorList>
            <person name="Kim W."/>
        </authorList>
    </citation>
    <scope>NUCLEOTIDE SEQUENCE [LARGE SCALE GENOMIC DNA]</scope>
    <source>
        <strain evidence="2 3">CAU 1616</strain>
    </source>
</reference>
<dbReference type="InterPro" id="IPR016181">
    <property type="entry name" value="Acyl_CoA_acyltransferase"/>
</dbReference>
<gene>
    <name evidence="2" type="ORF">P2G67_09890</name>
</gene>
<dbReference type="EMBL" id="JARHUD010000005">
    <property type="protein sequence ID" value="MDF2096285.1"/>
    <property type="molecule type" value="Genomic_DNA"/>
</dbReference>
<dbReference type="GO" id="GO:0016746">
    <property type="term" value="F:acyltransferase activity"/>
    <property type="evidence" value="ECO:0007669"/>
    <property type="project" value="UniProtKB-KW"/>
</dbReference>
<protein>
    <submittedName>
        <fullName evidence="2">GNAT family N-acetyltransferase</fullName>
        <ecNumber evidence="2">2.3.1.-</ecNumber>
    </submittedName>
</protein>
<dbReference type="EC" id="2.3.1.-" evidence="2"/>
<evidence type="ECO:0000313" key="3">
    <source>
        <dbReference type="Proteomes" id="UP001215503"/>
    </source>
</evidence>
<name>A0ABT5YMU2_9PROT</name>
<dbReference type="Pfam" id="PF13480">
    <property type="entry name" value="Acetyltransf_6"/>
    <property type="match status" value="1"/>
</dbReference>
<feature type="domain" description="BioF2-like acetyltransferase" evidence="1">
    <location>
        <begin position="150"/>
        <end position="295"/>
    </location>
</feature>
<dbReference type="SUPFAM" id="SSF55729">
    <property type="entry name" value="Acyl-CoA N-acyltransferases (Nat)"/>
    <property type="match status" value="1"/>
</dbReference>